<keyword evidence="2" id="KW-1185">Reference proteome</keyword>
<sequence length="105" mass="9993">MNRTLTKTLAAGLLATGVYTGAGVAGATPAGISLQPTDTAASDTAGSFATGAVLPFALSAMAVCNGFTSAVNAPPPANPLLCSIATALTSPSGQVLDSPSGANLS</sequence>
<organism evidence="1 2">
    <name type="scientific">Nocardia stercoris</name>
    <dbReference type="NCBI Taxonomy" id="2483361"/>
    <lineage>
        <taxon>Bacteria</taxon>
        <taxon>Bacillati</taxon>
        <taxon>Actinomycetota</taxon>
        <taxon>Actinomycetes</taxon>
        <taxon>Mycobacteriales</taxon>
        <taxon>Nocardiaceae</taxon>
        <taxon>Nocardia</taxon>
    </lineage>
</organism>
<evidence type="ECO:0000313" key="1">
    <source>
        <dbReference type="EMBL" id="RMI30917.1"/>
    </source>
</evidence>
<gene>
    <name evidence="1" type="ORF">EBN03_19990</name>
</gene>
<dbReference type="Proteomes" id="UP000279275">
    <property type="component" value="Unassembled WGS sequence"/>
</dbReference>
<comment type="caution">
    <text evidence="1">The sequence shown here is derived from an EMBL/GenBank/DDBJ whole genome shotgun (WGS) entry which is preliminary data.</text>
</comment>
<evidence type="ECO:0000313" key="2">
    <source>
        <dbReference type="Proteomes" id="UP000279275"/>
    </source>
</evidence>
<accession>A0A3M2KZJ9</accession>
<dbReference type="AlphaFoldDB" id="A0A3M2KZJ9"/>
<protein>
    <submittedName>
        <fullName evidence="1">Uncharacterized protein</fullName>
    </submittedName>
</protein>
<proteinExistence type="predicted"/>
<dbReference type="RefSeq" id="WP_122189580.1">
    <property type="nucleotide sequence ID" value="NZ_RFFH01000008.1"/>
</dbReference>
<reference evidence="1 2" key="1">
    <citation type="submission" date="2018-10" db="EMBL/GenBank/DDBJ databases">
        <title>Isolation from cow dung.</title>
        <authorList>
            <person name="Ling L."/>
        </authorList>
    </citation>
    <scope>NUCLEOTIDE SEQUENCE [LARGE SCALE GENOMIC DNA]</scope>
    <source>
        <strain evidence="1 2">NEAU-LL90</strain>
    </source>
</reference>
<name>A0A3M2KZJ9_9NOCA</name>
<dbReference type="EMBL" id="RFFH01000008">
    <property type="protein sequence ID" value="RMI30917.1"/>
    <property type="molecule type" value="Genomic_DNA"/>
</dbReference>